<reference evidence="2" key="1">
    <citation type="submission" date="2021-05" db="EMBL/GenBank/DDBJ databases">
        <title>The genome of the haptophyte Pavlova lutheri (Diacronema luteri, Pavlovales) - a model for lipid biosynthesis in eukaryotic algae.</title>
        <authorList>
            <person name="Hulatt C.J."/>
            <person name="Posewitz M.C."/>
        </authorList>
    </citation>
    <scope>NUCLEOTIDE SEQUENCE</scope>
    <source>
        <strain evidence="2">NIVA-4/92</strain>
    </source>
</reference>
<dbReference type="Gene3D" id="1.25.40.20">
    <property type="entry name" value="Ankyrin repeat-containing domain"/>
    <property type="match status" value="1"/>
</dbReference>
<evidence type="ECO:0000256" key="1">
    <source>
        <dbReference type="SAM" id="MobiDB-lite"/>
    </source>
</evidence>
<dbReference type="Pfam" id="PF00023">
    <property type="entry name" value="Ank"/>
    <property type="match status" value="1"/>
</dbReference>
<evidence type="ECO:0000313" key="3">
    <source>
        <dbReference type="Proteomes" id="UP000751190"/>
    </source>
</evidence>
<organism evidence="2 3">
    <name type="scientific">Diacronema lutheri</name>
    <name type="common">Unicellular marine alga</name>
    <name type="synonym">Monochrysis lutheri</name>
    <dbReference type="NCBI Taxonomy" id="2081491"/>
    <lineage>
        <taxon>Eukaryota</taxon>
        <taxon>Haptista</taxon>
        <taxon>Haptophyta</taxon>
        <taxon>Pavlovophyceae</taxon>
        <taxon>Pavlovales</taxon>
        <taxon>Pavlovaceae</taxon>
        <taxon>Diacronema</taxon>
    </lineage>
</organism>
<gene>
    <name evidence="2" type="ORF">KFE25_009287</name>
</gene>
<protein>
    <submittedName>
        <fullName evidence="2">Uncharacterized protein</fullName>
    </submittedName>
</protein>
<keyword evidence="3" id="KW-1185">Reference proteome</keyword>
<sequence>MASGDVGRALKDAWDESDEGEAEAAPSAAAREDSGSIAVVASRSADEDALNEDAVVTDDHGATAEARLFWGCYQGSLRCVARALAQGARADARLTFRVLEELETIVCTAAGARGVQAELGDSALHVAARQGQLECALVLLMQPDPPEPASRPNRRGQTALDVSAPAIRALLLATIAARKALALQRQMATLQTQAEAGGPHTPAVRELVRR</sequence>
<evidence type="ECO:0000313" key="2">
    <source>
        <dbReference type="EMBL" id="KAG8470866.1"/>
    </source>
</evidence>
<dbReference type="SUPFAM" id="SSF48403">
    <property type="entry name" value="Ankyrin repeat"/>
    <property type="match status" value="1"/>
</dbReference>
<dbReference type="InterPro" id="IPR036770">
    <property type="entry name" value="Ankyrin_rpt-contain_sf"/>
</dbReference>
<proteinExistence type="predicted"/>
<accession>A0A8J5XXI5</accession>
<comment type="caution">
    <text evidence="2">The sequence shown here is derived from an EMBL/GenBank/DDBJ whole genome shotgun (WGS) entry which is preliminary data.</text>
</comment>
<dbReference type="Proteomes" id="UP000751190">
    <property type="component" value="Unassembled WGS sequence"/>
</dbReference>
<dbReference type="EMBL" id="JAGTXO010000001">
    <property type="protein sequence ID" value="KAG8470866.1"/>
    <property type="molecule type" value="Genomic_DNA"/>
</dbReference>
<name>A0A8J5XXI5_DIALT</name>
<feature type="region of interest" description="Disordered" evidence="1">
    <location>
        <begin position="1"/>
        <end position="36"/>
    </location>
</feature>
<dbReference type="AlphaFoldDB" id="A0A8J5XXI5"/>
<dbReference type="InterPro" id="IPR002110">
    <property type="entry name" value="Ankyrin_rpt"/>
</dbReference>